<proteinExistence type="predicted"/>
<dbReference type="Proteomes" id="UP001558613">
    <property type="component" value="Unassembled WGS sequence"/>
</dbReference>
<protein>
    <submittedName>
        <fullName evidence="1">Uncharacterized protein</fullName>
    </submittedName>
</protein>
<evidence type="ECO:0000313" key="2">
    <source>
        <dbReference type="Proteomes" id="UP001558613"/>
    </source>
</evidence>
<organism evidence="1 2">
    <name type="scientific">Cirrhinus molitorella</name>
    <name type="common">mud carp</name>
    <dbReference type="NCBI Taxonomy" id="172907"/>
    <lineage>
        <taxon>Eukaryota</taxon>
        <taxon>Metazoa</taxon>
        <taxon>Chordata</taxon>
        <taxon>Craniata</taxon>
        <taxon>Vertebrata</taxon>
        <taxon>Euteleostomi</taxon>
        <taxon>Actinopterygii</taxon>
        <taxon>Neopterygii</taxon>
        <taxon>Teleostei</taxon>
        <taxon>Ostariophysi</taxon>
        <taxon>Cypriniformes</taxon>
        <taxon>Cyprinidae</taxon>
        <taxon>Labeoninae</taxon>
        <taxon>Labeonini</taxon>
        <taxon>Cirrhinus</taxon>
    </lineage>
</organism>
<sequence>MVERIPISAEQEHIPVICTLLLLFSGTTSHLTASHGRIPEGPKAKPDTYDGKDDWDSFIIPFECRAAIYRWSTMERVDKLHECLWGAAVRYLCSLPEHIREDYFLLKEQLAFWFGKKNFQPQHVVDLETCASLKKPFQSLPKRFRDWL</sequence>
<keyword evidence="2" id="KW-1185">Reference proteome</keyword>
<gene>
    <name evidence="1" type="ORF">QQF64_036404</name>
</gene>
<reference evidence="1 2" key="1">
    <citation type="submission" date="2023-09" db="EMBL/GenBank/DDBJ databases">
        <authorList>
            <person name="Wang M."/>
        </authorList>
    </citation>
    <scope>NUCLEOTIDE SEQUENCE [LARGE SCALE GENOMIC DNA]</scope>
    <source>
        <strain evidence="1">GT-2023</strain>
        <tissue evidence="1">Liver</tissue>
    </source>
</reference>
<name>A0ABR3NJ12_9TELE</name>
<accession>A0ABR3NJ12</accession>
<evidence type="ECO:0000313" key="1">
    <source>
        <dbReference type="EMBL" id="KAL1276781.1"/>
    </source>
</evidence>
<comment type="caution">
    <text evidence="1">The sequence shown here is derived from an EMBL/GenBank/DDBJ whole genome shotgun (WGS) entry which is preliminary data.</text>
</comment>
<dbReference type="EMBL" id="JAYMGO010000004">
    <property type="protein sequence ID" value="KAL1276781.1"/>
    <property type="molecule type" value="Genomic_DNA"/>
</dbReference>